<dbReference type="AlphaFoldDB" id="A0A9W9JIB4"/>
<feature type="domain" description="Plastocyanin-like" evidence="1">
    <location>
        <begin position="59"/>
        <end position="142"/>
    </location>
</feature>
<reference evidence="2" key="1">
    <citation type="submission" date="2022-11" db="EMBL/GenBank/DDBJ databases">
        <authorList>
            <person name="Petersen C."/>
        </authorList>
    </citation>
    <scope>NUCLEOTIDE SEQUENCE</scope>
    <source>
        <strain evidence="2">IBT 20477</strain>
    </source>
</reference>
<dbReference type="SUPFAM" id="SSF49503">
    <property type="entry name" value="Cupredoxins"/>
    <property type="match status" value="1"/>
</dbReference>
<accession>A0A9W9JIB4</accession>
<evidence type="ECO:0000313" key="2">
    <source>
        <dbReference type="EMBL" id="KAJ5197495.1"/>
    </source>
</evidence>
<gene>
    <name evidence="2" type="ORF">N7449_007974</name>
</gene>
<dbReference type="Proteomes" id="UP001150942">
    <property type="component" value="Unassembled WGS sequence"/>
</dbReference>
<organism evidence="2 3">
    <name type="scientific">Penicillium cf. viridicatum</name>
    <dbReference type="NCBI Taxonomy" id="2972119"/>
    <lineage>
        <taxon>Eukaryota</taxon>
        <taxon>Fungi</taxon>
        <taxon>Dikarya</taxon>
        <taxon>Ascomycota</taxon>
        <taxon>Pezizomycotina</taxon>
        <taxon>Eurotiomycetes</taxon>
        <taxon>Eurotiomycetidae</taxon>
        <taxon>Eurotiales</taxon>
        <taxon>Aspergillaceae</taxon>
        <taxon>Penicillium</taxon>
    </lineage>
</organism>
<comment type="caution">
    <text evidence="2">The sequence shown here is derived from an EMBL/GenBank/DDBJ whole genome shotgun (WGS) entry which is preliminary data.</text>
</comment>
<dbReference type="OrthoDB" id="4367738at2759"/>
<reference evidence="2" key="2">
    <citation type="journal article" date="2023" name="IMA Fungus">
        <title>Comparative genomic study of the Penicillium genus elucidates a diverse pangenome and 15 lateral gene transfer events.</title>
        <authorList>
            <person name="Petersen C."/>
            <person name="Sorensen T."/>
            <person name="Nielsen M.R."/>
            <person name="Sondergaard T.E."/>
            <person name="Sorensen J.L."/>
            <person name="Fitzpatrick D.A."/>
            <person name="Frisvad J.C."/>
            <person name="Nielsen K.L."/>
        </authorList>
    </citation>
    <scope>NUCLEOTIDE SEQUENCE</scope>
    <source>
        <strain evidence="2">IBT 20477</strain>
    </source>
</reference>
<evidence type="ECO:0000313" key="3">
    <source>
        <dbReference type="Proteomes" id="UP001150942"/>
    </source>
</evidence>
<dbReference type="EMBL" id="JAPQKQ010000005">
    <property type="protein sequence ID" value="KAJ5197495.1"/>
    <property type="molecule type" value="Genomic_DNA"/>
</dbReference>
<dbReference type="Gene3D" id="2.60.40.420">
    <property type="entry name" value="Cupredoxins - blue copper proteins"/>
    <property type="match status" value="1"/>
</dbReference>
<dbReference type="InterPro" id="IPR001117">
    <property type="entry name" value="Cu-oxidase_2nd"/>
</dbReference>
<keyword evidence="3" id="KW-1185">Reference proteome</keyword>
<proteinExistence type="predicted"/>
<evidence type="ECO:0000259" key="1">
    <source>
        <dbReference type="Pfam" id="PF00394"/>
    </source>
</evidence>
<name>A0A9W9JIB4_9EURO</name>
<dbReference type="InterPro" id="IPR008972">
    <property type="entry name" value="Cupredoxin"/>
</dbReference>
<dbReference type="Pfam" id="PF00394">
    <property type="entry name" value="Cu-oxidase"/>
    <property type="match status" value="1"/>
</dbReference>
<protein>
    <submittedName>
        <fullName evidence="2">Multicopper oxidase type 2</fullName>
    </submittedName>
</protein>
<sequence length="159" mass="17728">MFEVGNIIGRFANTHQTSAVLRDDLTRCLPNIYETHGDFSPTYEDKIPAGLNSGCTPTTGLHETIEVDPNARRVSLKFISAASIKALMFSIDEHPIYIYKVGGSYIEPQITESVNIFSGERYAAMIKLDKAWEEYTIRVPDTEANQVIFGFATMKNKGS</sequence>